<keyword evidence="1" id="KW-0732">Signal</keyword>
<dbReference type="PANTHER" id="PTHR36978">
    <property type="entry name" value="P-LOOP CONTAINING NUCLEOTIDE TRIPHOSPHATE HYDROLASE"/>
    <property type="match status" value="1"/>
</dbReference>
<dbReference type="OrthoDB" id="408152at2759"/>
<evidence type="ECO:0000313" key="2">
    <source>
        <dbReference type="EMBL" id="CAE7776213.1"/>
    </source>
</evidence>
<sequence length="274" mass="31564">MSFSSILVLLLAAFARCAGGFEVLYAGAPRSGTQTMYTALKILGLNPLHSGYSHKLRPPMCEYLYGNGTREKAMSLFHEYDAAMDEPTQLMFEDILEEFPKSKVILPVMDVEDWYVSEQNYFKDWAYPIEHKEVELADAVWKVPPNVSYDVWDAVWEMQYKSDFTLDHCWACRYWDCAFYKEQGMPAEQNQTCKDGYQAHMDRVKTRVPPSRLLIFNFSDGWAPLCHFLGRPIPEEPFPYTDKFNKDTPDVEALSTSFLQDGIELLPTPRGSEL</sequence>
<gene>
    <name evidence="2" type="ORF">SNEC2469_LOCUS22718</name>
</gene>
<dbReference type="InterPro" id="IPR027417">
    <property type="entry name" value="P-loop_NTPase"/>
</dbReference>
<evidence type="ECO:0000313" key="3">
    <source>
        <dbReference type="Proteomes" id="UP000601435"/>
    </source>
</evidence>
<dbReference type="InterPro" id="IPR040632">
    <property type="entry name" value="Sulfotransfer_4"/>
</dbReference>
<feature type="signal peptide" evidence="1">
    <location>
        <begin position="1"/>
        <end position="20"/>
    </location>
</feature>
<keyword evidence="3" id="KW-1185">Reference proteome</keyword>
<dbReference type="EMBL" id="CAJNJA010041586">
    <property type="protein sequence ID" value="CAE7776213.1"/>
    <property type="molecule type" value="Genomic_DNA"/>
</dbReference>
<feature type="chain" id="PRO_5033020119" evidence="1">
    <location>
        <begin position="21"/>
        <end position="274"/>
    </location>
</feature>
<organism evidence="2 3">
    <name type="scientific">Symbiodinium necroappetens</name>
    <dbReference type="NCBI Taxonomy" id="1628268"/>
    <lineage>
        <taxon>Eukaryota</taxon>
        <taxon>Sar</taxon>
        <taxon>Alveolata</taxon>
        <taxon>Dinophyceae</taxon>
        <taxon>Suessiales</taxon>
        <taxon>Symbiodiniaceae</taxon>
        <taxon>Symbiodinium</taxon>
    </lineage>
</organism>
<proteinExistence type="predicted"/>
<dbReference type="SUPFAM" id="SSF52540">
    <property type="entry name" value="P-loop containing nucleoside triphosphate hydrolases"/>
    <property type="match status" value="1"/>
</dbReference>
<accession>A0A812YLM0</accession>
<dbReference type="Pfam" id="PF17784">
    <property type="entry name" value="Sulfotransfer_4"/>
    <property type="match status" value="1"/>
</dbReference>
<dbReference type="AlphaFoldDB" id="A0A812YLM0"/>
<protein>
    <submittedName>
        <fullName evidence="2">Uncharacterized protein</fullName>
    </submittedName>
</protein>
<dbReference type="Gene3D" id="3.40.50.300">
    <property type="entry name" value="P-loop containing nucleotide triphosphate hydrolases"/>
    <property type="match status" value="1"/>
</dbReference>
<dbReference type="Proteomes" id="UP000601435">
    <property type="component" value="Unassembled WGS sequence"/>
</dbReference>
<comment type="caution">
    <text evidence="2">The sequence shown here is derived from an EMBL/GenBank/DDBJ whole genome shotgun (WGS) entry which is preliminary data.</text>
</comment>
<evidence type="ECO:0000256" key="1">
    <source>
        <dbReference type="SAM" id="SignalP"/>
    </source>
</evidence>
<name>A0A812YLM0_9DINO</name>
<dbReference type="PANTHER" id="PTHR36978:SF4">
    <property type="entry name" value="P-LOOP CONTAINING NUCLEOSIDE TRIPHOSPHATE HYDROLASE PROTEIN"/>
    <property type="match status" value="1"/>
</dbReference>
<reference evidence="2" key="1">
    <citation type="submission" date="2021-02" db="EMBL/GenBank/DDBJ databases">
        <authorList>
            <person name="Dougan E. K."/>
            <person name="Rhodes N."/>
            <person name="Thang M."/>
            <person name="Chan C."/>
        </authorList>
    </citation>
    <scope>NUCLEOTIDE SEQUENCE</scope>
</reference>